<organism evidence="4 5">
    <name type="scientific">Dissophora globulifera</name>
    <dbReference type="NCBI Taxonomy" id="979702"/>
    <lineage>
        <taxon>Eukaryota</taxon>
        <taxon>Fungi</taxon>
        <taxon>Fungi incertae sedis</taxon>
        <taxon>Mucoromycota</taxon>
        <taxon>Mortierellomycotina</taxon>
        <taxon>Mortierellomycetes</taxon>
        <taxon>Mortierellales</taxon>
        <taxon>Mortierellaceae</taxon>
        <taxon>Dissophora</taxon>
    </lineage>
</organism>
<evidence type="ECO:0000313" key="4">
    <source>
        <dbReference type="EMBL" id="KAG0329778.1"/>
    </source>
</evidence>
<evidence type="ECO:0000313" key="5">
    <source>
        <dbReference type="Proteomes" id="UP000738325"/>
    </source>
</evidence>
<reference evidence="4" key="1">
    <citation type="journal article" date="2020" name="Fungal Divers.">
        <title>Resolving the Mortierellaceae phylogeny through synthesis of multi-gene phylogenetics and phylogenomics.</title>
        <authorList>
            <person name="Vandepol N."/>
            <person name="Liber J."/>
            <person name="Desiro A."/>
            <person name="Na H."/>
            <person name="Kennedy M."/>
            <person name="Barry K."/>
            <person name="Grigoriev I.V."/>
            <person name="Miller A.N."/>
            <person name="O'Donnell K."/>
            <person name="Stajich J.E."/>
            <person name="Bonito G."/>
        </authorList>
    </citation>
    <scope>NUCLEOTIDE SEQUENCE</scope>
    <source>
        <strain evidence="4">REB-010B</strain>
    </source>
</reference>
<keyword evidence="5" id="KW-1185">Reference proteome</keyword>
<dbReference type="GO" id="GO:0098826">
    <property type="term" value="C:endoplasmic reticulum tubular network membrane"/>
    <property type="evidence" value="ECO:0007669"/>
    <property type="project" value="UniProtKB-UniRule"/>
</dbReference>
<feature type="transmembrane region" description="Helical" evidence="1">
    <location>
        <begin position="78"/>
        <end position="95"/>
    </location>
</feature>
<dbReference type="EMBL" id="JAAAIP010000011">
    <property type="protein sequence ID" value="KAG0329778.1"/>
    <property type="molecule type" value="Genomic_DNA"/>
</dbReference>
<dbReference type="Proteomes" id="UP000738325">
    <property type="component" value="Unassembled WGS sequence"/>
</dbReference>
<keyword evidence="1" id="KW-0863">Zinc-finger</keyword>
<dbReference type="GO" id="GO:0071788">
    <property type="term" value="P:endoplasmic reticulum tubular network maintenance"/>
    <property type="evidence" value="ECO:0007669"/>
    <property type="project" value="UniProtKB-UniRule"/>
</dbReference>
<gene>
    <name evidence="4" type="ORF">BGZ99_000514</name>
</gene>
<keyword evidence="1" id="KW-0812">Transmembrane</keyword>
<evidence type="ECO:0000256" key="1">
    <source>
        <dbReference type="RuleBase" id="RU367073"/>
    </source>
</evidence>
<evidence type="ECO:0000256" key="2">
    <source>
        <dbReference type="SAM" id="MobiDB-lite"/>
    </source>
</evidence>
<feature type="region of interest" description="Disordered" evidence="2">
    <location>
        <begin position="142"/>
        <end position="256"/>
    </location>
</feature>
<comment type="caution">
    <text evidence="4">The sequence shown here is derived from an EMBL/GenBank/DDBJ whole genome shotgun (WGS) entry which is preliminary data.</text>
</comment>
<name>A0A9P6V0G5_9FUNG</name>
<dbReference type="InterPro" id="IPR019273">
    <property type="entry name" value="Lunapark_Znf"/>
</dbReference>
<dbReference type="OrthoDB" id="1725934at2759"/>
<comment type="subcellular location">
    <subcellularLocation>
        <location evidence="1">Endoplasmic reticulum membrane</location>
        <topology evidence="1">Multi-pass membrane protein</topology>
    </subcellularLocation>
</comment>
<protein>
    <recommendedName>
        <fullName evidence="1">Endoplasmic reticulum junction formation protein lunapark</fullName>
    </recommendedName>
</protein>
<dbReference type="InterPro" id="IPR040115">
    <property type="entry name" value="Lnp"/>
</dbReference>
<dbReference type="PANTHER" id="PTHR22166:SF12">
    <property type="entry name" value="ENDOPLASMIC RETICULUM JUNCTION FORMATION PROTEIN LUNAPARK"/>
    <property type="match status" value="1"/>
</dbReference>
<feature type="compositionally biased region" description="Acidic residues" evidence="2">
    <location>
        <begin position="426"/>
        <end position="437"/>
    </location>
</feature>
<feature type="region of interest" description="Disordered" evidence="2">
    <location>
        <begin position="338"/>
        <end position="475"/>
    </location>
</feature>
<dbReference type="GO" id="GO:1903373">
    <property type="term" value="P:positive regulation of endoplasmic reticulum tubular network organization"/>
    <property type="evidence" value="ECO:0007669"/>
    <property type="project" value="UniProtKB-UniRule"/>
</dbReference>
<feature type="compositionally biased region" description="Low complexity" evidence="2">
    <location>
        <begin position="208"/>
        <end position="245"/>
    </location>
</feature>
<keyword evidence="1" id="KW-0472">Membrane</keyword>
<feature type="compositionally biased region" description="Basic residues" evidence="2">
    <location>
        <begin position="361"/>
        <end position="376"/>
    </location>
</feature>
<keyword evidence="1" id="KW-0256">Endoplasmic reticulum</keyword>
<sequence>MGGIISRLRQNNDSDYEKILSDLDSNIRKAELRLSAITIREKRLMGLWLVYSAVAWLGYTAIFVLYLHQQYQDEPQQWAMALVPILMGLPVIYSGRSTITVWYKRKKTNEESELAMLRADQRLKVEELKKKTAYYSTKTLLERYDSSSQQRSNGARATGPDGRPLPGPQNGQPKPQQPNMMDPGMRQRQGLGVTNAPGLSAGPGRPVGMSSGMQPQQQQLQPGLGPQHAPRGPQGQYNPQQPQSGLHPSSAGGSPYQTERRWFDKIVDVIVGDEGPDTRYALICGQCYAHNGLALPQEIDDMQYICPKCNFFNPSRRRTRLNGVPSPSSPEMTLLQAQARPLPASREPSPSPAHRSPLPDHHHRHAEHQDHRHHQQQHGGPRIVDDRSPQMAPGVPSVEAYNSEGDDIEFVNNWNDSDAEGANHDEGDEDEDGDSEDAQGYSVGQENGSGTTASTVKKTSSGVKTRATTASEKKN</sequence>
<feature type="compositionally biased region" description="Polar residues" evidence="2">
    <location>
        <begin position="442"/>
        <end position="475"/>
    </location>
</feature>
<evidence type="ECO:0000259" key="3">
    <source>
        <dbReference type="Pfam" id="PF10058"/>
    </source>
</evidence>
<dbReference type="GO" id="GO:0008270">
    <property type="term" value="F:zinc ion binding"/>
    <property type="evidence" value="ECO:0007669"/>
    <property type="project" value="UniProtKB-KW"/>
</dbReference>
<feature type="compositionally biased region" description="Low complexity" evidence="2">
    <location>
        <begin position="168"/>
        <end position="179"/>
    </location>
</feature>
<proteinExistence type="inferred from homology"/>
<feature type="compositionally biased region" description="Polar residues" evidence="2">
    <location>
        <begin position="146"/>
        <end position="155"/>
    </location>
</feature>
<dbReference type="AlphaFoldDB" id="A0A9P6V0G5"/>
<keyword evidence="1" id="KW-1133">Transmembrane helix</keyword>
<comment type="domain">
    <text evidence="1">The C4-type zinc finger motif is necessary both for its ER three-way tubular junction localization and formation.</text>
</comment>
<dbReference type="Pfam" id="PF10058">
    <property type="entry name" value="Zn_ribbon_10"/>
    <property type="match status" value="1"/>
</dbReference>
<feature type="domain" description="Lunapark zinc ribbon" evidence="3">
    <location>
        <begin position="262"/>
        <end position="313"/>
    </location>
</feature>
<comment type="similarity">
    <text evidence="1">Belongs to the lunapark family.</text>
</comment>
<dbReference type="PANTHER" id="PTHR22166">
    <property type="entry name" value="ENDOPLASMIC RETICULUM JUNCTION FORMATION PROTEIN LUNAPARK"/>
    <property type="match status" value="1"/>
</dbReference>
<keyword evidence="1" id="KW-0862">Zinc</keyword>
<accession>A0A9P6V0G5</accession>
<feature type="transmembrane region" description="Helical" evidence="1">
    <location>
        <begin position="44"/>
        <end position="66"/>
    </location>
</feature>
<keyword evidence="1" id="KW-0479">Metal-binding</keyword>
<comment type="function">
    <text evidence="1">Plays a role in determining ER morphology.</text>
</comment>